<protein>
    <recommendedName>
        <fullName evidence="2">NAD(P)-binding domain-containing protein</fullName>
    </recommendedName>
</protein>
<dbReference type="STRING" id="1758689.SGUI_2089"/>
<dbReference type="EMBL" id="CP014989">
    <property type="protein sequence ID" value="ANS79485.1"/>
    <property type="molecule type" value="Genomic_DNA"/>
</dbReference>
<dbReference type="Gene3D" id="3.40.50.720">
    <property type="entry name" value="NAD(P)-binding Rossmann-like Domain"/>
    <property type="match status" value="1"/>
</dbReference>
<organism evidence="3 4">
    <name type="scientific">Serinicoccus hydrothermalis</name>
    <dbReference type="NCBI Taxonomy" id="1758689"/>
    <lineage>
        <taxon>Bacteria</taxon>
        <taxon>Bacillati</taxon>
        <taxon>Actinomycetota</taxon>
        <taxon>Actinomycetes</taxon>
        <taxon>Micrococcales</taxon>
        <taxon>Ornithinimicrobiaceae</taxon>
        <taxon>Serinicoccus</taxon>
    </lineage>
</organism>
<dbReference type="SUPFAM" id="SSF51735">
    <property type="entry name" value="NAD(P)-binding Rossmann-fold domains"/>
    <property type="match status" value="1"/>
</dbReference>
<dbReference type="InterPro" id="IPR036291">
    <property type="entry name" value="NAD(P)-bd_dom_sf"/>
</dbReference>
<feature type="region of interest" description="Disordered" evidence="1">
    <location>
        <begin position="144"/>
        <end position="167"/>
    </location>
</feature>
<proteinExistence type="predicted"/>
<evidence type="ECO:0000313" key="3">
    <source>
        <dbReference type="EMBL" id="ANS79485.1"/>
    </source>
</evidence>
<evidence type="ECO:0000259" key="2">
    <source>
        <dbReference type="Pfam" id="PF13460"/>
    </source>
</evidence>
<dbReference type="Pfam" id="PF13460">
    <property type="entry name" value="NAD_binding_10"/>
    <property type="match status" value="1"/>
</dbReference>
<gene>
    <name evidence="3" type="ORF">SGUI_2089</name>
</gene>
<dbReference type="PANTHER" id="PTHR15020">
    <property type="entry name" value="FLAVIN REDUCTASE-RELATED"/>
    <property type="match status" value="1"/>
</dbReference>
<dbReference type="InterPro" id="IPR016040">
    <property type="entry name" value="NAD(P)-bd_dom"/>
</dbReference>
<evidence type="ECO:0000313" key="4">
    <source>
        <dbReference type="Proteomes" id="UP000092482"/>
    </source>
</evidence>
<sequence length="215" mass="22248">MLLSPLLGEHEVSAVIRNPQHASEVEQTGATPVVADVQDMSTEDLAELLGGHDVVVWSAGAGGGDPERTYAVDRDAATRTMDAAEQAGVGRYLMVSYLGARREHGVPEDNAFFAYAEAKSAADQHLRDSGLGWTIVAPGQLSLDEPTGSIEVRGSGPGSDPAASEGEELAPIARADVAAVIAAVIGRSDLDGTMIEFIGGDTPIDRALDEVAKGA</sequence>
<name>A0A1B1NDQ6_9MICO</name>
<keyword evidence="4" id="KW-1185">Reference proteome</keyword>
<feature type="domain" description="NAD(P)-binding" evidence="2">
    <location>
        <begin position="8"/>
        <end position="185"/>
    </location>
</feature>
<accession>A0A1B1NDQ6</accession>
<reference evidence="3 4" key="1">
    <citation type="submission" date="2016-03" db="EMBL/GenBank/DDBJ databases">
        <title>Shallow-sea hydrothermal system.</title>
        <authorList>
            <person name="Tang K."/>
        </authorList>
    </citation>
    <scope>NUCLEOTIDE SEQUENCE [LARGE SCALE GENOMIC DNA]</scope>
    <source>
        <strain evidence="3 4">JLT9</strain>
    </source>
</reference>
<dbReference type="AlphaFoldDB" id="A0A1B1NDQ6"/>
<dbReference type="PATRIC" id="fig|1758689.4.peg.2170"/>
<dbReference type="Proteomes" id="UP000092482">
    <property type="component" value="Chromosome"/>
</dbReference>
<evidence type="ECO:0000256" key="1">
    <source>
        <dbReference type="SAM" id="MobiDB-lite"/>
    </source>
</evidence>
<dbReference type="KEGG" id="serj:SGUI_2089"/>
<dbReference type="PANTHER" id="PTHR15020:SF50">
    <property type="entry name" value="UPF0659 PROTEIN YMR090W"/>
    <property type="match status" value="1"/>
</dbReference>